<sequence>MKRAVVSIAAGLLVVAVVSVIAYRLADRDSGLTAAEAAVIRENLFTIKDPAENASRLARYQDARAQCMAEAGFTVPVRHPVVSRLPRYDDRQGLPDRAFAQQWGFAVFTDKEIEDEEFSVADPTAVSTTESDAYYTAMFGSWRKDPEGGVVPKNALGGCAGKALQASNPIMYAMNELPPKAQQSYRAMNQQIVSDPKVVAAVGTWRKCMASNGYDVGDATYDSMAPWLESRKKVTESGTRTVRIQAFENEKPQTVTVPKYDAKSLAEATSFERAVAKVALDCSDAEGLDATIHKAWQIRQDLWLKKYSSELADGAKLELAAAASTR</sequence>
<dbReference type="AlphaFoldDB" id="A0A561WQQ3"/>
<accession>A0A561WQQ3</accession>
<gene>
    <name evidence="1" type="ORF">FHX34_1011157</name>
</gene>
<evidence type="ECO:0000313" key="1">
    <source>
        <dbReference type="EMBL" id="TWG26179.1"/>
    </source>
</evidence>
<dbReference type="EMBL" id="VIWY01000001">
    <property type="protein sequence ID" value="TWG26179.1"/>
    <property type="molecule type" value="Genomic_DNA"/>
</dbReference>
<comment type="caution">
    <text evidence="1">The sequence shown here is derived from an EMBL/GenBank/DDBJ whole genome shotgun (WGS) entry which is preliminary data.</text>
</comment>
<reference evidence="1 2" key="1">
    <citation type="submission" date="2019-06" db="EMBL/GenBank/DDBJ databases">
        <title>Sequencing the genomes of 1000 actinobacteria strains.</title>
        <authorList>
            <person name="Klenk H.-P."/>
        </authorList>
    </citation>
    <scope>NUCLEOTIDE SEQUENCE [LARGE SCALE GENOMIC DNA]</scope>
    <source>
        <strain evidence="1 2">DSM 43866</strain>
    </source>
</reference>
<protein>
    <submittedName>
        <fullName evidence="1">Uncharacterized protein</fullName>
    </submittedName>
</protein>
<evidence type="ECO:0000313" key="2">
    <source>
        <dbReference type="Proteomes" id="UP000320239"/>
    </source>
</evidence>
<proteinExistence type="predicted"/>
<name>A0A561WQQ3_ACTTI</name>
<keyword evidence="2" id="KW-1185">Reference proteome</keyword>
<dbReference type="OrthoDB" id="4800194at2"/>
<dbReference type="RefSeq" id="WP_122981585.1">
    <property type="nucleotide sequence ID" value="NZ_BOMX01000025.1"/>
</dbReference>
<dbReference type="Proteomes" id="UP000320239">
    <property type="component" value="Unassembled WGS sequence"/>
</dbReference>
<organism evidence="1 2">
    <name type="scientific">Actinoplanes teichomyceticus</name>
    <dbReference type="NCBI Taxonomy" id="1867"/>
    <lineage>
        <taxon>Bacteria</taxon>
        <taxon>Bacillati</taxon>
        <taxon>Actinomycetota</taxon>
        <taxon>Actinomycetes</taxon>
        <taxon>Micromonosporales</taxon>
        <taxon>Micromonosporaceae</taxon>
        <taxon>Actinoplanes</taxon>
    </lineage>
</organism>